<comment type="subcellular location">
    <subcellularLocation>
        <location evidence="2">Plastid</location>
        <location evidence="2">Chloroplast stroma</location>
    </subcellularLocation>
</comment>
<accession>A0AAW1WB23</accession>
<organism evidence="6 7">
    <name type="scientific">Rubus argutus</name>
    <name type="common">Southern blackberry</name>
    <dbReference type="NCBI Taxonomy" id="59490"/>
    <lineage>
        <taxon>Eukaryota</taxon>
        <taxon>Viridiplantae</taxon>
        <taxon>Streptophyta</taxon>
        <taxon>Embryophyta</taxon>
        <taxon>Tracheophyta</taxon>
        <taxon>Spermatophyta</taxon>
        <taxon>Magnoliopsida</taxon>
        <taxon>eudicotyledons</taxon>
        <taxon>Gunneridae</taxon>
        <taxon>Pentapetalae</taxon>
        <taxon>rosids</taxon>
        <taxon>fabids</taxon>
        <taxon>Rosales</taxon>
        <taxon>Rosaceae</taxon>
        <taxon>Rosoideae</taxon>
        <taxon>Rosoideae incertae sedis</taxon>
        <taxon>Rubus</taxon>
    </lineage>
</organism>
<dbReference type="AlphaFoldDB" id="A0AAW1WB23"/>
<name>A0AAW1WB23_RUBAR</name>
<dbReference type="GO" id="GO:0008270">
    <property type="term" value="F:zinc ion binding"/>
    <property type="evidence" value="ECO:0007669"/>
    <property type="project" value="InterPro"/>
</dbReference>
<dbReference type="EMBL" id="JBEDUW010000006">
    <property type="protein sequence ID" value="KAK9921013.1"/>
    <property type="molecule type" value="Genomic_DNA"/>
</dbReference>
<dbReference type="PANTHER" id="PTHR18952">
    <property type="entry name" value="CARBONIC ANHYDRASE"/>
    <property type="match status" value="1"/>
</dbReference>
<dbReference type="InterPro" id="IPR001148">
    <property type="entry name" value="CA_dom"/>
</dbReference>
<dbReference type="Gene3D" id="3.10.200.10">
    <property type="entry name" value="Alpha carbonic anhydrase"/>
    <property type="match status" value="1"/>
</dbReference>
<dbReference type="PROSITE" id="PS51144">
    <property type="entry name" value="ALPHA_CA_2"/>
    <property type="match status" value="1"/>
</dbReference>
<comment type="function">
    <text evidence="1">Reversible hydration of carbon dioxide.</text>
</comment>
<dbReference type="Proteomes" id="UP001457282">
    <property type="component" value="Unassembled WGS sequence"/>
</dbReference>
<dbReference type="InterPro" id="IPR023561">
    <property type="entry name" value="Carbonic_anhydrase_a-class"/>
</dbReference>
<dbReference type="CDD" id="cd03124">
    <property type="entry name" value="alpha_CA_prokaryotic_like"/>
    <property type="match status" value="1"/>
</dbReference>
<keyword evidence="7" id="KW-1185">Reference proteome</keyword>
<evidence type="ECO:0000313" key="7">
    <source>
        <dbReference type="Proteomes" id="UP001457282"/>
    </source>
</evidence>
<dbReference type="GO" id="GO:0004089">
    <property type="term" value="F:carbonate dehydratase activity"/>
    <property type="evidence" value="ECO:0007669"/>
    <property type="project" value="UniProtKB-EC"/>
</dbReference>
<sequence length="216" mass="24202">MRIVGKPASQLTETDGVHCHVAVHLNGVHRRSPHDIKVGWEGDAGSIEINGIQYLLQQAHWHSPPEHSINGKRYDMELHMTYASPDLKVQNNIVVVAVLYKIGPPDAFLSKLMKDVALMTNKKAERSIGVIDPSELIKLGGNKNYYRYVGSLTIPPCTEGVIWIISKQIRTVSKEQINLLRVAVHDYADLNARPVQSLNLFQEIQVSDNSARDKHN</sequence>
<evidence type="ECO:0000256" key="3">
    <source>
        <dbReference type="ARBA" id="ARBA00006365"/>
    </source>
</evidence>
<comment type="caution">
    <text evidence="6">The sequence shown here is derived from an EMBL/GenBank/DDBJ whole genome shotgun (WGS) entry which is preliminary data.</text>
</comment>
<comment type="similarity">
    <text evidence="3">Belongs to the alpha-class carbonic anhydrase family.</text>
</comment>
<dbReference type="InterPro" id="IPR041891">
    <property type="entry name" value="Alpha_CA_prokaryot-like"/>
</dbReference>
<dbReference type="GO" id="GO:0006730">
    <property type="term" value="P:one-carbon metabolic process"/>
    <property type="evidence" value="ECO:0007669"/>
    <property type="project" value="TreeGrafter"/>
</dbReference>
<reference evidence="6 7" key="1">
    <citation type="journal article" date="2023" name="G3 (Bethesda)">
        <title>A chromosome-length genome assembly and annotation of blackberry (Rubus argutus, cv. 'Hillquist').</title>
        <authorList>
            <person name="Bruna T."/>
            <person name="Aryal R."/>
            <person name="Dudchenko O."/>
            <person name="Sargent D.J."/>
            <person name="Mead D."/>
            <person name="Buti M."/>
            <person name="Cavallini A."/>
            <person name="Hytonen T."/>
            <person name="Andres J."/>
            <person name="Pham M."/>
            <person name="Weisz D."/>
            <person name="Mascagni F."/>
            <person name="Usai G."/>
            <person name="Natali L."/>
            <person name="Bassil N."/>
            <person name="Fernandez G.E."/>
            <person name="Lomsadze A."/>
            <person name="Armour M."/>
            <person name="Olukolu B."/>
            <person name="Poorten T."/>
            <person name="Britton C."/>
            <person name="Davik J."/>
            <person name="Ashrafi H."/>
            <person name="Aiden E.L."/>
            <person name="Borodovsky M."/>
            <person name="Worthington M."/>
        </authorList>
    </citation>
    <scope>NUCLEOTIDE SEQUENCE [LARGE SCALE GENOMIC DNA]</scope>
    <source>
        <strain evidence="6">PI 553951</strain>
    </source>
</reference>
<dbReference type="SUPFAM" id="SSF51069">
    <property type="entry name" value="Carbonic anhydrase"/>
    <property type="match status" value="1"/>
</dbReference>
<evidence type="ECO:0000256" key="1">
    <source>
        <dbReference type="ARBA" id="ARBA00002904"/>
    </source>
</evidence>
<evidence type="ECO:0000313" key="6">
    <source>
        <dbReference type="EMBL" id="KAK9921013.1"/>
    </source>
</evidence>
<feature type="domain" description="Alpha-carbonic anhydrase" evidence="5">
    <location>
        <begin position="1"/>
        <end position="207"/>
    </location>
</feature>
<dbReference type="SMART" id="SM01057">
    <property type="entry name" value="Carb_anhydrase"/>
    <property type="match status" value="1"/>
</dbReference>
<protein>
    <recommendedName>
        <fullName evidence="5">Alpha-carbonic anhydrase domain-containing protein</fullName>
    </recommendedName>
</protein>
<dbReference type="Pfam" id="PF00194">
    <property type="entry name" value="Carb_anhydrase"/>
    <property type="match status" value="1"/>
</dbReference>
<evidence type="ECO:0000256" key="2">
    <source>
        <dbReference type="ARBA" id="ARBA00004470"/>
    </source>
</evidence>
<dbReference type="PANTHER" id="PTHR18952:SF201">
    <property type="entry name" value="CARBONIC ANHYDRASE"/>
    <property type="match status" value="1"/>
</dbReference>
<proteinExistence type="inferred from homology"/>
<evidence type="ECO:0000256" key="4">
    <source>
        <dbReference type="ARBA" id="ARBA00048348"/>
    </source>
</evidence>
<dbReference type="InterPro" id="IPR036398">
    <property type="entry name" value="CA_dom_sf"/>
</dbReference>
<gene>
    <name evidence="6" type="ORF">M0R45_029545</name>
</gene>
<dbReference type="GO" id="GO:0009570">
    <property type="term" value="C:chloroplast stroma"/>
    <property type="evidence" value="ECO:0007669"/>
    <property type="project" value="UniProtKB-SubCell"/>
</dbReference>
<evidence type="ECO:0000259" key="5">
    <source>
        <dbReference type="PROSITE" id="PS51144"/>
    </source>
</evidence>
<comment type="catalytic activity">
    <reaction evidence="4">
        <text>hydrogencarbonate + H(+) = CO2 + H2O</text>
        <dbReference type="Rhea" id="RHEA:10748"/>
        <dbReference type="ChEBI" id="CHEBI:15377"/>
        <dbReference type="ChEBI" id="CHEBI:15378"/>
        <dbReference type="ChEBI" id="CHEBI:16526"/>
        <dbReference type="ChEBI" id="CHEBI:17544"/>
        <dbReference type="EC" id="4.2.1.1"/>
    </reaction>
</comment>